<reference evidence="1 2" key="1">
    <citation type="submission" date="2024-11" db="EMBL/GenBank/DDBJ databases">
        <authorList>
            <person name="Heng Y.C."/>
            <person name="Lim A.C.H."/>
            <person name="Lee J.K.Y."/>
            <person name="Kittelmann S."/>
        </authorList>
    </citation>
    <scope>NUCLEOTIDE SEQUENCE [LARGE SCALE GENOMIC DNA]</scope>
    <source>
        <strain evidence="1 2">WILCCON 0185</strain>
    </source>
</reference>
<keyword evidence="2" id="KW-1185">Reference proteome</keyword>
<evidence type="ECO:0008006" key="3">
    <source>
        <dbReference type="Google" id="ProtNLM"/>
    </source>
</evidence>
<protein>
    <recommendedName>
        <fullName evidence="3">Lipoprotein</fullName>
    </recommendedName>
</protein>
<comment type="caution">
    <text evidence="1">The sequence shown here is derived from an EMBL/GenBank/DDBJ whole genome shotgun (WGS) entry which is preliminary data.</text>
</comment>
<dbReference type="EMBL" id="JBJHZZ010000015">
    <property type="protein sequence ID" value="MFL0248278.1"/>
    <property type="molecule type" value="Genomic_DNA"/>
</dbReference>
<dbReference type="Proteomes" id="UP001623591">
    <property type="component" value="Unassembled WGS sequence"/>
</dbReference>
<dbReference type="RefSeq" id="WP_406770706.1">
    <property type="nucleotide sequence ID" value="NZ_JBJHZZ010000015.1"/>
</dbReference>
<dbReference type="PROSITE" id="PS51257">
    <property type="entry name" value="PROKAR_LIPOPROTEIN"/>
    <property type="match status" value="1"/>
</dbReference>
<sequence>MNKLIKILVVNLILAIVFMAGCSRGILAKLPNTIKTLEFDNIKSARIELARTGSSPIKKYSFDFNSPSQIKILKDVISQLNSAKFQGNADEKVVNKGGSPTFLVLELKDGSIIQIKSAVEGKVTKLSDGSTEISQFDIPNEVTISINSNIESFRVLSPEIKELIDSGYKDIFK</sequence>
<organism evidence="1 2">
    <name type="scientific">Candidatus Clostridium stratigraminis</name>
    <dbReference type="NCBI Taxonomy" id="3381661"/>
    <lineage>
        <taxon>Bacteria</taxon>
        <taxon>Bacillati</taxon>
        <taxon>Bacillota</taxon>
        <taxon>Clostridia</taxon>
        <taxon>Eubacteriales</taxon>
        <taxon>Clostridiaceae</taxon>
        <taxon>Clostridium</taxon>
    </lineage>
</organism>
<name>A0ABW8T710_9CLOT</name>
<gene>
    <name evidence="1" type="ORF">ACJDUG_15055</name>
</gene>
<proteinExistence type="predicted"/>
<evidence type="ECO:0000313" key="1">
    <source>
        <dbReference type="EMBL" id="MFL0248278.1"/>
    </source>
</evidence>
<evidence type="ECO:0000313" key="2">
    <source>
        <dbReference type="Proteomes" id="UP001623591"/>
    </source>
</evidence>
<accession>A0ABW8T710</accession>